<dbReference type="SUPFAM" id="SSF51126">
    <property type="entry name" value="Pectin lyase-like"/>
    <property type="match status" value="1"/>
</dbReference>
<accession>X1DPJ2</accession>
<dbReference type="InterPro" id="IPR012334">
    <property type="entry name" value="Pectin_lyas_fold"/>
</dbReference>
<protein>
    <recommendedName>
        <fullName evidence="2">Right handed beta helix domain-containing protein</fullName>
    </recommendedName>
</protein>
<evidence type="ECO:0008006" key="2">
    <source>
        <dbReference type="Google" id="ProtNLM"/>
    </source>
</evidence>
<dbReference type="Gene3D" id="2.160.20.10">
    <property type="entry name" value="Single-stranded right-handed beta-helix, Pectin lyase-like"/>
    <property type="match status" value="1"/>
</dbReference>
<gene>
    <name evidence="1" type="ORF">S01H4_51305</name>
</gene>
<proteinExistence type="predicted"/>
<evidence type="ECO:0000313" key="1">
    <source>
        <dbReference type="EMBL" id="GAG98346.1"/>
    </source>
</evidence>
<organism evidence="1">
    <name type="scientific">marine sediment metagenome</name>
    <dbReference type="NCBI Taxonomy" id="412755"/>
    <lineage>
        <taxon>unclassified sequences</taxon>
        <taxon>metagenomes</taxon>
        <taxon>ecological metagenomes</taxon>
    </lineage>
</organism>
<dbReference type="EMBL" id="BART01029200">
    <property type="protein sequence ID" value="GAG98346.1"/>
    <property type="molecule type" value="Genomic_DNA"/>
</dbReference>
<feature type="non-terminal residue" evidence="1">
    <location>
        <position position="252"/>
    </location>
</feature>
<reference evidence="1" key="1">
    <citation type="journal article" date="2014" name="Front. Microbiol.">
        <title>High frequency of phylogenetically diverse reductive dehalogenase-homologous genes in deep subseafloor sedimentary metagenomes.</title>
        <authorList>
            <person name="Kawai M."/>
            <person name="Futagami T."/>
            <person name="Toyoda A."/>
            <person name="Takaki Y."/>
            <person name="Nishi S."/>
            <person name="Hori S."/>
            <person name="Arai W."/>
            <person name="Tsubouchi T."/>
            <person name="Morono Y."/>
            <person name="Uchiyama I."/>
            <person name="Ito T."/>
            <person name="Fujiyama A."/>
            <person name="Inagaki F."/>
            <person name="Takami H."/>
        </authorList>
    </citation>
    <scope>NUCLEOTIDE SEQUENCE</scope>
    <source>
        <strain evidence="1">Expedition CK06-06</strain>
    </source>
</reference>
<name>X1DPJ2_9ZZZZ</name>
<dbReference type="InterPro" id="IPR011050">
    <property type="entry name" value="Pectin_lyase_fold/virulence"/>
</dbReference>
<sequence length="252" mass="26557">MYRKGNWTHDRATDRLMQKARFPLDVDMRSKQIKTMLDPTAAQDAATKAYVDASNTGRSVTLVVAADDSSLEVKARADYVCTGVDDEVEINAALAALPAAEGEVRLMEGTFNIAAPITPPAGAKLSGLGWSTIINGTNVVGVTNAIVPAGANVTISDLAIVFAAGAGDVGSRPNGIYNDADYLWVENLWITGDVSVGDDTSDLRQCGIVLDGASFCKISNVRSETNDRHGICLSGAGALYNTIEMGLTSRNN</sequence>
<dbReference type="AlphaFoldDB" id="X1DPJ2"/>
<comment type="caution">
    <text evidence="1">The sequence shown here is derived from an EMBL/GenBank/DDBJ whole genome shotgun (WGS) entry which is preliminary data.</text>
</comment>